<name>A0ABN3JSM6_9ACTN</name>
<dbReference type="EMBL" id="BAAASZ010000018">
    <property type="protein sequence ID" value="GAA2439051.1"/>
    <property type="molecule type" value="Genomic_DNA"/>
</dbReference>
<dbReference type="RefSeq" id="WP_344322155.1">
    <property type="nucleotide sequence ID" value="NZ_BAAASZ010000018.1"/>
</dbReference>
<comment type="caution">
    <text evidence="1">The sequence shown here is derived from an EMBL/GenBank/DDBJ whole genome shotgun (WGS) entry which is preliminary data.</text>
</comment>
<dbReference type="Proteomes" id="UP001501638">
    <property type="component" value="Unassembled WGS sequence"/>
</dbReference>
<evidence type="ECO:0000313" key="1">
    <source>
        <dbReference type="EMBL" id="GAA2439051.1"/>
    </source>
</evidence>
<proteinExistence type="predicted"/>
<keyword evidence="2" id="KW-1185">Reference proteome</keyword>
<accession>A0ABN3JSM6</accession>
<organism evidence="1 2">
    <name type="scientific">Streptomyces macrosporus</name>
    <dbReference type="NCBI Taxonomy" id="44032"/>
    <lineage>
        <taxon>Bacteria</taxon>
        <taxon>Bacillati</taxon>
        <taxon>Actinomycetota</taxon>
        <taxon>Actinomycetes</taxon>
        <taxon>Kitasatosporales</taxon>
        <taxon>Streptomycetaceae</taxon>
        <taxon>Streptomyces</taxon>
    </lineage>
</organism>
<evidence type="ECO:0000313" key="2">
    <source>
        <dbReference type="Proteomes" id="UP001501638"/>
    </source>
</evidence>
<reference evidence="1 2" key="1">
    <citation type="journal article" date="2019" name="Int. J. Syst. Evol. Microbiol.">
        <title>The Global Catalogue of Microorganisms (GCM) 10K type strain sequencing project: providing services to taxonomists for standard genome sequencing and annotation.</title>
        <authorList>
            <consortium name="The Broad Institute Genomics Platform"/>
            <consortium name="The Broad Institute Genome Sequencing Center for Infectious Disease"/>
            <person name="Wu L."/>
            <person name="Ma J."/>
        </authorList>
    </citation>
    <scope>NUCLEOTIDE SEQUENCE [LARGE SCALE GENOMIC DNA]</scope>
    <source>
        <strain evidence="1 2">JCM 6305</strain>
    </source>
</reference>
<sequence>MARSARDGATTDRVNALVQASIPTVHNYKDAIALRENSPALRPDTWDAVKAQMSTTTDGSVDSTSTTAEGLTVTVFRKS</sequence>
<gene>
    <name evidence="1" type="ORF">GCM10010405_22980</name>
</gene>
<protein>
    <submittedName>
        <fullName evidence="1">Uncharacterized protein</fullName>
    </submittedName>
</protein>